<keyword evidence="1" id="KW-0812">Transmembrane</keyword>
<evidence type="ECO:0000313" key="3">
    <source>
        <dbReference type="EMBL" id="SLM48921.1"/>
    </source>
</evidence>
<feature type="transmembrane region" description="Helical" evidence="1">
    <location>
        <begin position="12"/>
        <end position="34"/>
    </location>
</feature>
<keyword evidence="1" id="KW-1133">Transmembrane helix</keyword>
<dbReference type="OrthoDB" id="9813436at2"/>
<dbReference type="Gene3D" id="2.60.120.10">
    <property type="entry name" value="Jelly Rolls"/>
    <property type="match status" value="1"/>
</dbReference>
<dbReference type="InterPro" id="IPR011051">
    <property type="entry name" value="RmlC_Cupin_sf"/>
</dbReference>
<evidence type="ECO:0000259" key="2">
    <source>
        <dbReference type="Pfam" id="PF07883"/>
    </source>
</evidence>
<accession>A0A1W1I7L8</accession>
<keyword evidence="1" id="KW-0472">Membrane</keyword>
<dbReference type="SUPFAM" id="SSF51182">
    <property type="entry name" value="RmlC-like cupins"/>
    <property type="match status" value="1"/>
</dbReference>
<sequence length="148" mass="15717">MMITVESTPERPVPGVTILAVLVLALVIPSALFAGSPTSMLIRQDLPDLPGKVATVLTVQYAPGTASDAHQHPGSVFAYVLEGAVVSQLEGEKPVTYTAGQSWYEPPGQAHVVLRNASREETAKILVFILTQEGEELKSPVKLSDVGK</sequence>
<evidence type="ECO:0000313" key="4">
    <source>
        <dbReference type="Proteomes" id="UP000192042"/>
    </source>
</evidence>
<dbReference type="Pfam" id="PF07883">
    <property type="entry name" value="Cupin_2"/>
    <property type="match status" value="1"/>
</dbReference>
<dbReference type="CDD" id="cd02234">
    <property type="entry name" value="cupin_BLR7677-like"/>
    <property type="match status" value="1"/>
</dbReference>
<dbReference type="Proteomes" id="UP000192042">
    <property type="component" value="Chromosome I"/>
</dbReference>
<reference evidence="3 4" key="1">
    <citation type="submission" date="2017-03" db="EMBL/GenBank/DDBJ databases">
        <authorList>
            <person name="Afonso C.L."/>
            <person name="Miller P.J."/>
            <person name="Scott M.A."/>
            <person name="Spackman E."/>
            <person name="Goraichik I."/>
            <person name="Dimitrov K.M."/>
            <person name="Suarez D.L."/>
            <person name="Swayne D.E."/>
        </authorList>
    </citation>
    <scope>NUCLEOTIDE SEQUENCE [LARGE SCALE GENOMIC DNA]</scope>
    <source>
        <strain evidence="3">Genome sequencing of Nitrospira japonica strain NJ11</strain>
    </source>
</reference>
<dbReference type="InterPro" id="IPR013096">
    <property type="entry name" value="Cupin_2"/>
</dbReference>
<keyword evidence="4" id="KW-1185">Reference proteome</keyword>
<dbReference type="RefSeq" id="WP_155970161.1">
    <property type="nucleotide sequence ID" value="NZ_LT828648.1"/>
</dbReference>
<dbReference type="PANTHER" id="PTHR38599:SF1">
    <property type="entry name" value="CUPIN DOMAIN PROTEIN (AFU_ORTHOLOGUE AFUA_3G13620)"/>
    <property type="match status" value="1"/>
</dbReference>
<dbReference type="PANTHER" id="PTHR38599">
    <property type="entry name" value="CUPIN DOMAIN PROTEIN (AFU_ORTHOLOGUE AFUA_3G13620)"/>
    <property type="match status" value="1"/>
</dbReference>
<dbReference type="InterPro" id="IPR014710">
    <property type="entry name" value="RmlC-like_jellyroll"/>
</dbReference>
<proteinExistence type="predicted"/>
<evidence type="ECO:0000256" key="1">
    <source>
        <dbReference type="SAM" id="Phobius"/>
    </source>
</evidence>
<dbReference type="STRING" id="1325564.NSJP_2754"/>
<dbReference type="AlphaFoldDB" id="A0A1W1I7L8"/>
<gene>
    <name evidence="3" type="ORF">NSJP_2754</name>
</gene>
<protein>
    <recommendedName>
        <fullName evidence="2">Cupin type-2 domain-containing protein</fullName>
    </recommendedName>
</protein>
<feature type="domain" description="Cupin type-2" evidence="2">
    <location>
        <begin position="59"/>
        <end position="127"/>
    </location>
</feature>
<name>A0A1W1I7L8_9BACT</name>
<dbReference type="KEGG" id="nja:NSJP_2754"/>
<dbReference type="EMBL" id="LT828648">
    <property type="protein sequence ID" value="SLM48921.1"/>
    <property type="molecule type" value="Genomic_DNA"/>
</dbReference>
<organism evidence="3 4">
    <name type="scientific">Nitrospira japonica</name>
    <dbReference type="NCBI Taxonomy" id="1325564"/>
    <lineage>
        <taxon>Bacteria</taxon>
        <taxon>Pseudomonadati</taxon>
        <taxon>Nitrospirota</taxon>
        <taxon>Nitrospiria</taxon>
        <taxon>Nitrospirales</taxon>
        <taxon>Nitrospiraceae</taxon>
        <taxon>Nitrospira</taxon>
    </lineage>
</organism>